<reference evidence="10 11" key="1">
    <citation type="journal article" date="2019" name="Int. J. Syst. Evol. Microbiol.">
        <title>The Global Catalogue of Microorganisms (GCM) 10K type strain sequencing project: providing services to taxonomists for standard genome sequencing and annotation.</title>
        <authorList>
            <consortium name="The Broad Institute Genomics Platform"/>
            <consortium name="The Broad Institute Genome Sequencing Center for Infectious Disease"/>
            <person name="Wu L."/>
            <person name="Ma J."/>
        </authorList>
    </citation>
    <scope>NUCLEOTIDE SEQUENCE [LARGE SCALE GENOMIC DNA]</scope>
    <source>
        <strain evidence="10 11">JCM 1405</strain>
    </source>
</reference>
<dbReference type="InterPro" id="IPR050535">
    <property type="entry name" value="DNA_Repair-Maintenance_Comp"/>
</dbReference>
<comment type="caution">
    <text evidence="10">The sequence shown here is derived from an EMBL/GenBank/DDBJ whole genome shotgun (WGS) entry which is preliminary data.</text>
</comment>
<keyword evidence="7" id="KW-0233">DNA recombination</keyword>
<accession>A0ABN1J0X9</accession>
<dbReference type="GO" id="GO:0004527">
    <property type="term" value="F:exonuclease activity"/>
    <property type="evidence" value="ECO:0007669"/>
    <property type="project" value="UniProtKB-KW"/>
</dbReference>
<dbReference type="CDD" id="cd00840">
    <property type="entry name" value="MPP_Mre11_N"/>
    <property type="match status" value="1"/>
</dbReference>
<feature type="domain" description="Nuclease SbcCD subunit D C-terminal" evidence="9">
    <location>
        <begin position="289"/>
        <end position="377"/>
    </location>
</feature>
<organism evidence="10 11">
    <name type="scientific">Clostridium malenominatum</name>
    <dbReference type="NCBI Taxonomy" id="1539"/>
    <lineage>
        <taxon>Bacteria</taxon>
        <taxon>Bacillati</taxon>
        <taxon>Bacillota</taxon>
        <taxon>Clostridia</taxon>
        <taxon>Eubacteriales</taxon>
        <taxon>Clostridiaceae</taxon>
        <taxon>Clostridium</taxon>
    </lineage>
</organism>
<dbReference type="Pfam" id="PF00149">
    <property type="entry name" value="Metallophos"/>
    <property type="match status" value="1"/>
</dbReference>
<proteinExistence type="inferred from homology"/>
<dbReference type="InterPro" id="IPR004593">
    <property type="entry name" value="SbcD"/>
</dbReference>
<evidence type="ECO:0000313" key="10">
    <source>
        <dbReference type="EMBL" id="GAA0725505.1"/>
    </source>
</evidence>
<gene>
    <name evidence="7" type="primary">sbcD</name>
    <name evidence="10" type="ORF">GCM10008905_20940</name>
</gene>
<dbReference type="RefSeq" id="WP_343769416.1">
    <property type="nucleotide sequence ID" value="NZ_BAAACF010000001.1"/>
</dbReference>
<evidence type="ECO:0000256" key="1">
    <source>
        <dbReference type="ARBA" id="ARBA00010555"/>
    </source>
</evidence>
<comment type="subunit">
    <text evidence="2 7">Heterodimer of SbcC and SbcD.</text>
</comment>
<dbReference type="Pfam" id="PF12320">
    <property type="entry name" value="SbcD_C"/>
    <property type="match status" value="1"/>
</dbReference>
<keyword evidence="7" id="KW-0235">DNA replication</keyword>
<dbReference type="InterPro" id="IPR029052">
    <property type="entry name" value="Metallo-depent_PP-like"/>
</dbReference>
<sequence length="403" mass="45509">MKILHTGDWHLGKYLEGSSRLQEQERFLEDFVKIVEDNEIDLVMITGDIYDNSNPPAAAEKLFYRGIKNICKNGERIVLIIAGNHDNPDRLIASSPLAFEQGVIIIDKPKTAIETGACGKHKVVESGEGYFEIDICGEKAVIIALPFPSEKRLNEVLSISMEEEEAMQGYSERIKQLFDERKLKFREDSVNIVASHLFVIGGEESGSERAIQLGGSLAVRASSFPENAQYVALGHLHGAQKIDGGNNIYYAGSPLQYSKREVNQSKGCYIIDAKPGKAPDISKVLFKNYKPIDIWKCKNVEEAIQKCKDNEGRESWVYLEIETDRIIEQEEMRIMKSYKNDILEIKPVIKGDSREDEDNLSVGDESVEGLFKEFFIHRTGVEPTEKLMNTFMEILYGGEEEEL</sequence>
<dbReference type="NCBIfam" id="TIGR00619">
    <property type="entry name" value="sbcd"/>
    <property type="match status" value="1"/>
</dbReference>
<evidence type="ECO:0000256" key="3">
    <source>
        <dbReference type="ARBA" id="ARBA00013365"/>
    </source>
</evidence>
<dbReference type="PANTHER" id="PTHR30337">
    <property type="entry name" value="COMPONENT OF ATP-DEPENDENT DSDNA EXONUCLEASE"/>
    <property type="match status" value="1"/>
</dbReference>
<evidence type="ECO:0000259" key="8">
    <source>
        <dbReference type="Pfam" id="PF00149"/>
    </source>
</evidence>
<comment type="function">
    <text evidence="7">SbcCD cleaves DNA hairpin structures. These structures can inhibit DNA replication and are intermediates in certain DNA recombination reactions. The complex acts as a 3'-&gt;5' double strand exonuclease that can open hairpins. It also has a 5' single-strand endonuclease activity.</text>
</comment>
<dbReference type="PANTHER" id="PTHR30337:SF0">
    <property type="entry name" value="NUCLEASE SBCCD SUBUNIT D"/>
    <property type="match status" value="1"/>
</dbReference>
<keyword evidence="4 7" id="KW-0540">Nuclease</keyword>
<evidence type="ECO:0000256" key="2">
    <source>
        <dbReference type="ARBA" id="ARBA00011322"/>
    </source>
</evidence>
<evidence type="ECO:0000256" key="5">
    <source>
        <dbReference type="ARBA" id="ARBA00022801"/>
    </source>
</evidence>
<evidence type="ECO:0000313" key="11">
    <source>
        <dbReference type="Proteomes" id="UP001500339"/>
    </source>
</evidence>
<dbReference type="InterPro" id="IPR041796">
    <property type="entry name" value="Mre11_N"/>
</dbReference>
<dbReference type="Proteomes" id="UP001500339">
    <property type="component" value="Unassembled WGS sequence"/>
</dbReference>
<keyword evidence="7" id="KW-0255">Endonuclease</keyword>
<keyword evidence="6 7" id="KW-0269">Exonuclease</keyword>
<comment type="similarity">
    <text evidence="1 7">Belongs to the SbcD family.</text>
</comment>
<protein>
    <recommendedName>
        <fullName evidence="3 7">Nuclease SbcCD subunit D</fullName>
    </recommendedName>
</protein>
<feature type="domain" description="Calcineurin-like phosphoesterase" evidence="8">
    <location>
        <begin position="1"/>
        <end position="238"/>
    </location>
</feature>
<dbReference type="SUPFAM" id="SSF56300">
    <property type="entry name" value="Metallo-dependent phosphatases"/>
    <property type="match status" value="1"/>
</dbReference>
<evidence type="ECO:0000256" key="6">
    <source>
        <dbReference type="ARBA" id="ARBA00022839"/>
    </source>
</evidence>
<keyword evidence="5 7" id="KW-0378">Hydrolase</keyword>
<keyword evidence="11" id="KW-1185">Reference proteome</keyword>
<evidence type="ECO:0000259" key="9">
    <source>
        <dbReference type="Pfam" id="PF12320"/>
    </source>
</evidence>
<dbReference type="InterPro" id="IPR004843">
    <property type="entry name" value="Calcineurin-like_PHP"/>
</dbReference>
<dbReference type="Gene3D" id="3.60.21.10">
    <property type="match status" value="1"/>
</dbReference>
<evidence type="ECO:0000256" key="4">
    <source>
        <dbReference type="ARBA" id="ARBA00022722"/>
    </source>
</evidence>
<dbReference type="InterPro" id="IPR026843">
    <property type="entry name" value="SbcD_C"/>
</dbReference>
<name>A0ABN1J0X9_9CLOT</name>
<evidence type="ECO:0000256" key="7">
    <source>
        <dbReference type="RuleBase" id="RU363069"/>
    </source>
</evidence>
<dbReference type="EMBL" id="BAAACF010000001">
    <property type="protein sequence ID" value="GAA0725505.1"/>
    <property type="molecule type" value="Genomic_DNA"/>
</dbReference>